<name>A0A803Q7B9_CANSA</name>
<dbReference type="PANTHER" id="PTHR48475">
    <property type="entry name" value="RIBONUCLEASE H"/>
    <property type="match status" value="1"/>
</dbReference>
<dbReference type="Gene3D" id="3.30.70.270">
    <property type="match status" value="1"/>
</dbReference>
<reference evidence="1" key="2">
    <citation type="submission" date="2021-03" db="UniProtKB">
        <authorList>
            <consortium name="EnsemblPlants"/>
        </authorList>
    </citation>
    <scope>IDENTIFICATION</scope>
</reference>
<evidence type="ECO:0000313" key="2">
    <source>
        <dbReference type="Proteomes" id="UP000596661"/>
    </source>
</evidence>
<dbReference type="SUPFAM" id="SSF56672">
    <property type="entry name" value="DNA/RNA polymerases"/>
    <property type="match status" value="1"/>
</dbReference>
<sequence length="202" mass="22710">MPSPKKQKDVQSLTGKVAVLSRFISRSTDKCIPLFNICKKCQKFEWTKECEEAFRKLKEHMAKSPIFSQPIHRADLFLYLAISMSVVSAPLVWEEGKVQHPAHSIKVLTNHPLRQVLQEPEASGRLLKWAMELSQFDIHYVPPISIKGQALEDFIVACNEIEANARKPAQEMSAWKVYVHKASNESGSGAGIAMISPDGLRL</sequence>
<dbReference type="Gramene" id="evm.model.08.1011">
    <property type="protein sequence ID" value="cds.evm.model.08.1011"/>
    <property type="gene ID" value="evm.TU.08.1011"/>
</dbReference>
<dbReference type="EMBL" id="UZAU01000694">
    <property type="status" value="NOT_ANNOTATED_CDS"/>
    <property type="molecule type" value="Genomic_DNA"/>
</dbReference>
<dbReference type="PANTHER" id="PTHR48475:SF2">
    <property type="entry name" value="RIBONUCLEASE H"/>
    <property type="match status" value="1"/>
</dbReference>
<evidence type="ECO:0000313" key="1">
    <source>
        <dbReference type="EnsemblPlants" id="cds.evm.model.08.1011"/>
    </source>
</evidence>
<reference evidence="1" key="1">
    <citation type="submission" date="2018-11" db="EMBL/GenBank/DDBJ databases">
        <authorList>
            <person name="Grassa J C."/>
        </authorList>
    </citation>
    <scope>NUCLEOTIDE SEQUENCE [LARGE SCALE GENOMIC DNA]</scope>
</reference>
<accession>A0A803Q7B9</accession>
<dbReference type="OMA" id="VACNEIE"/>
<evidence type="ECO:0008006" key="3">
    <source>
        <dbReference type="Google" id="ProtNLM"/>
    </source>
</evidence>
<dbReference type="InterPro" id="IPR043502">
    <property type="entry name" value="DNA/RNA_pol_sf"/>
</dbReference>
<dbReference type="Proteomes" id="UP000596661">
    <property type="component" value="Chromosome 8"/>
</dbReference>
<keyword evidence="2" id="KW-1185">Reference proteome</keyword>
<dbReference type="EnsemblPlants" id="evm.model.08.1011">
    <property type="protein sequence ID" value="cds.evm.model.08.1011"/>
    <property type="gene ID" value="evm.TU.08.1011"/>
</dbReference>
<protein>
    <recommendedName>
        <fullName evidence="3">Reverse transcriptase/retrotransposon-derived protein RNase H-like domain-containing protein</fullName>
    </recommendedName>
</protein>
<organism evidence="1 2">
    <name type="scientific">Cannabis sativa</name>
    <name type="common">Hemp</name>
    <name type="synonym">Marijuana</name>
    <dbReference type="NCBI Taxonomy" id="3483"/>
    <lineage>
        <taxon>Eukaryota</taxon>
        <taxon>Viridiplantae</taxon>
        <taxon>Streptophyta</taxon>
        <taxon>Embryophyta</taxon>
        <taxon>Tracheophyta</taxon>
        <taxon>Spermatophyta</taxon>
        <taxon>Magnoliopsida</taxon>
        <taxon>eudicotyledons</taxon>
        <taxon>Gunneridae</taxon>
        <taxon>Pentapetalae</taxon>
        <taxon>rosids</taxon>
        <taxon>fabids</taxon>
        <taxon>Rosales</taxon>
        <taxon>Cannabaceae</taxon>
        <taxon>Cannabis</taxon>
    </lineage>
</organism>
<dbReference type="AlphaFoldDB" id="A0A803Q7B9"/>
<dbReference type="InterPro" id="IPR043128">
    <property type="entry name" value="Rev_trsase/Diguanyl_cyclase"/>
</dbReference>
<proteinExistence type="predicted"/>